<feature type="domain" description="Tag1 C-terminal" evidence="3">
    <location>
        <begin position="472"/>
        <end position="586"/>
    </location>
</feature>
<dbReference type="Pfam" id="PF26150">
    <property type="entry name" value="LEA-2_4"/>
    <property type="match status" value="1"/>
</dbReference>
<feature type="compositionally biased region" description="Low complexity" evidence="1">
    <location>
        <begin position="14"/>
        <end position="31"/>
    </location>
</feature>
<dbReference type="AlphaFoldDB" id="A0A9P4LRL1"/>
<evidence type="ECO:0000259" key="5">
    <source>
        <dbReference type="Pfam" id="PF26153"/>
    </source>
</evidence>
<feature type="compositionally biased region" description="Polar residues" evidence="1">
    <location>
        <begin position="32"/>
        <end position="42"/>
    </location>
</feature>
<dbReference type="InterPro" id="IPR059065">
    <property type="entry name" value="Ig_Tag1-like_4th"/>
</dbReference>
<evidence type="ECO:0008006" key="8">
    <source>
        <dbReference type="Google" id="ProtNLM"/>
    </source>
</evidence>
<proteinExistence type="predicted"/>
<evidence type="ECO:0000256" key="2">
    <source>
        <dbReference type="SAM" id="Phobius"/>
    </source>
</evidence>
<name>A0A9P4LRL1_9PLEO</name>
<feature type="transmembrane region" description="Helical" evidence="2">
    <location>
        <begin position="89"/>
        <end position="109"/>
    </location>
</feature>
<evidence type="ECO:0000256" key="1">
    <source>
        <dbReference type="SAM" id="MobiDB-lite"/>
    </source>
</evidence>
<dbReference type="EMBL" id="ML978157">
    <property type="protein sequence ID" value="KAF2035463.1"/>
    <property type="molecule type" value="Genomic_DNA"/>
</dbReference>
<dbReference type="InterPro" id="IPR046368">
    <property type="entry name" value="Tag1"/>
</dbReference>
<evidence type="ECO:0000259" key="4">
    <source>
        <dbReference type="Pfam" id="PF26150"/>
    </source>
</evidence>
<dbReference type="SUPFAM" id="SSF117070">
    <property type="entry name" value="LEA14-like"/>
    <property type="match status" value="1"/>
</dbReference>
<sequence length="880" mass="95188">MESPEAQWASTRTPSSRPASQKSARSSRSAPLNQSSRSTEQTPLLAREDRSDDEQDDGNRTPATTSLLRSLSGSDNSGKTPLWKKRWPSILALVMLCLVVVGIMLGFLATEGIEEYAMQAADFKPTKLSIDGLVDQGAKVHVEGDFTMDASKVKKSSVRNLGRFGTWIAREAETGPFDAQVYLPEYGNVLVGTASIPSIKVNIRNGHTTHISFITSVQPGSPEGIRNIANDWIDGRLGQIRVKGKAEVPLKSGLINIGKQVVEQSMVFKGGDIPTLPHYNITKLNIHEAKNGRKGMGADATVVVENDFPVQITLPAVAVDVLIEGCSAEKQIFVGTAETSQLEVKPKSDIEVNVLGNVAHLSDSLTEVCPNSAKSPLDAFIGDYMKGDESTIYINCCKFPDPNTPDWARELLKDITVPVPFRGRDMGSLIRNFSMADMHFSLPNPWAEPGTPEASPKISAVINVDVGLPNEMNFPLDVNQVKADADIYYKNKKLGKMDMNKWQKANSTRIDAHGKEGPSLLVQSEIKNAPIEILDDDLFSEVVQALIFGGKSVMLDMKALVSVGVNTPMGKFAIRGIPAKGSVPVKPIHNGKGNDGGSDPKSRFEALNVRVGNLSIVKTTPTSMTLQVHVNMTNPTNYSATVPFFSINIIVNGTVLGQALIENMYVKPGNNTNLIATALWDPFTNSGAKGKAVGAEMLSQYISGFNTSITLQAHNSTIPAQPGLSNLLSKYPITLPAPHLSHPKDPGNGDGSDDPDDDGREHFIKGATMHLISSTATFTLNSPFTRTTMFITHMNATAYYEEHPAGVILYDLPFAVPPGLSESPRIPVDWSFGGIGYEAIRKALGGQLKLTAFAHVGVRIGEWNERIWFKGGKIGANVRL</sequence>
<dbReference type="Pfam" id="PF26153">
    <property type="entry name" value="LEA-2L_5"/>
    <property type="match status" value="1"/>
</dbReference>
<feature type="domain" description="Tag1-like fourth Ig-like" evidence="4">
    <location>
        <begin position="611"/>
        <end position="722"/>
    </location>
</feature>
<dbReference type="PANTHER" id="PTHR35895">
    <property type="entry name" value="CHROMOSOME 16, WHOLE GENOME SHOTGUN SEQUENCE"/>
    <property type="match status" value="1"/>
</dbReference>
<dbReference type="InterPro" id="IPR055011">
    <property type="entry name" value="Tag1_C"/>
</dbReference>
<gene>
    <name evidence="6" type="ORF">EK21DRAFT_54474</name>
</gene>
<dbReference type="OrthoDB" id="5596576at2759"/>
<dbReference type="PANTHER" id="PTHR35895:SF3">
    <property type="entry name" value="PRE-RRNA PROCESSING PROTEIN"/>
    <property type="match status" value="1"/>
</dbReference>
<dbReference type="InterPro" id="IPR059066">
    <property type="entry name" value="Ig_Tag1-like_5th"/>
</dbReference>
<dbReference type="GO" id="GO:0000329">
    <property type="term" value="C:fungal-type vacuole membrane"/>
    <property type="evidence" value="ECO:0007669"/>
    <property type="project" value="InterPro"/>
</dbReference>
<keyword evidence="7" id="KW-1185">Reference proteome</keyword>
<comment type="caution">
    <text evidence="6">The sequence shown here is derived from an EMBL/GenBank/DDBJ whole genome shotgun (WGS) entry which is preliminary data.</text>
</comment>
<reference evidence="6" key="1">
    <citation type="journal article" date="2020" name="Stud. Mycol.">
        <title>101 Dothideomycetes genomes: a test case for predicting lifestyles and emergence of pathogens.</title>
        <authorList>
            <person name="Haridas S."/>
            <person name="Albert R."/>
            <person name="Binder M."/>
            <person name="Bloem J."/>
            <person name="Labutti K."/>
            <person name="Salamov A."/>
            <person name="Andreopoulos B."/>
            <person name="Baker S."/>
            <person name="Barry K."/>
            <person name="Bills G."/>
            <person name="Bluhm B."/>
            <person name="Cannon C."/>
            <person name="Castanera R."/>
            <person name="Culley D."/>
            <person name="Daum C."/>
            <person name="Ezra D."/>
            <person name="Gonzalez J."/>
            <person name="Henrissat B."/>
            <person name="Kuo A."/>
            <person name="Liang C."/>
            <person name="Lipzen A."/>
            <person name="Lutzoni F."/>
            <person name="Magnuson J."/>
            <person name="Mondo S."/>
            <person name="Nolan M."/>
            <person name="Ohm R."/>
            <person name="Pangilinan J."/>
            <person name="Park H.-J."/>
            <person name="Ramirez L."/>
            <person name="Alfaro M."/>
            <person name="Sun H."/>
            <person name="Tritt A."/>
            <person name="Yoshinaga Y."/>
            <person name="Zwiers L.-H."/>
            <person name="Turgeon B."/>
            <person name="Goodwin S."/>
            <person name="Spatafora J."/>
            <person name="Crous P."/>
            <person name="Grigoriev I."/>
        </authorList>
    </citation>
    <scope>NUCLEOTIDE SEQUENCE</scope>
    <source>
        <strain evidence="6">CBS 110217</strain>
    </source>
</reference>
<evidence type="ECO:0000313" key="6">
    <source>
        <dbReference type="EMBL" id="KAF2035463.1"/>
    </source>
</evidence>
<evidence type="ECO:0000259" key="3">
    <source>
        <dbReference type="Pfam" id="PF22786"/>
    </source>
</evidence>
<feature type="region of interest" description="Disordered" evidence="1">
    <location>
        <begin position="738"/>
        <end position="761"/>
    </location>
</feature>
<dbReference type="Pfam" id="PF22786">
    <property type="entry name" value="Tag1_C"/>
    <property type="match status" value="1"/>
</dbReference>
<keyword evidence="2" id="KW-0472">Membrane</keyword>
<protein>
    <recommendedName>
        <fullName evidence="8">Pre-rrna processing protein</fullName>
    </recommendedName>
</protein>
<dbReference type="Proteomes" id="UP000799777">
    <property type="component" value="Unassembled WGS sequence"/>
</dbReference>
<keyword evidence="2" id="KW-0812">Transmembrane</keyword>
<organism evidence="6 7">
    <name type="scientific">Setomelanomma holmii</name>
    <dbReference type="NCBI Taxonomy" id="210430"/>
    <lineage>
        <taxon>Eukaryota</taxon>
        <taxon>Fungi</taxon>
        <taxon>Dikarya</taxon>
        <taxon>Ascomycota</taxon>
        <taxon>Pezizomycotina</taxon>
        <taxon>Dothideomycetes</taxon>
        <taxon>Pleosporomycetidae</taxon>
        <taxon>Pleosporales</taxon>
        <taxon>Pleosporineae</taxon>
        <taxon>Phaeosphaeriaceae</taxon>
        <taxon>Setomelanomma</taxon>
    </lineage>
</organism>
<dbReference type="Pfam" id="PF26174">
    <property type="entry name" value="LEA-2_1"/>
    <property type="match status" value="1"/>
</dbReference>
<evidence type="ECO:0000313" key="7">
    <source>
        <dbReference type="Proteomes" id="UP000799777"/>
    </source>
</evidence>
<feature type="domain" description="Tag1-like fifth Ig-like" evidence="5">
    <location>
        <begin position="757"/>
        <end position="868"/>
    </location>
</feature>
<accession>A0A9P4LRL1</accession>
<dbReference type="Gene3D" id="2.60.40.1820">
    <property type="match status" value="1"/>
</dbReference>
<feature type="region of interest" description="Disordered" evidence="1">
    <location>
        <begin position="1"/>
        <end position="80"/>
    </location>
</feature>
<feature type="compositionally biased region" description="Polar residues" evidence="1">
    <location>
        <begin position="61"/>
        <end position="79"/>
    </location>
</feature>
<keyword evidence="2" id="KW-1133">Transmembrane helix</keyword>